<accession>C6I103</accession>
<evidence type="ECO:0000256" key="1">
    <source>
        <dbReference type="SAM" id="MobiDB-lite"/>
    </source>
</evidence>
<gene>
    <name evidence="2" type="ORF">UBAL3_96120022</name>
</gene>
<keyword evidence="3" id="KW-1185">Reference proteome</keyword>
<evidence type="ECO:0000313" key="2">
    <source>
        <dbReference type="EMBL" id="EES51477.1"/>
    </source>
</evidence>
<evidence type="ECO:0000313" key="3">
    <source>
        <dbReference type="Proteomes" id="UP000009374"/>
    </source>
</evidence>
<reference evidence="2 3" key="1">
    <citation type="journal article" date="2009" name="Appl. Environ. Microbiol.">
        <title>Community genomic and proteomic analyses of chemoautotrophic iron-oxidizing "Leptospirillum rubarum" (Group II) and "Leptospirillum ferrodiazotrophum" (Group III) bacteria in acid mine drainage biofilms.</title>
        <authorList>
            <person name="Goltsman D.S."/>
            <person name="Denef V.J."/>
            <person name="Singer S.W."/>
            <person name="VerBerkmoes N.C."/>
            <person name="Lefsrud M."/>
            <person name="Mueller R.S."/>
            <person name="Dick G.J."/>
            <person name="Sun C.L."/>
            <person name="Wheeler K.E."/>
            <person name="Zemla A."/>
            <person name="Baker B.J."/>
            <person name="Hauser L."/>
            <person name="Land M."/>
            <person name="Shah M.B."/>
            <person name="Thelen M.P."/>
            <person name="Hettich R.L."/>
            <person name="Banfield J.F."/>
        </authorList>
    </citation>
    <scope>NUCLEOTIDE SEQUENCE [LARGE SCALE GENOMIC DNA]</scope>
</reference>
<organism evidence="2 3">
    <name type="scientific">Leptospirillum ferrodiazotrophum</name>
    <dbReference type="NCBI Taxonomy" id="412449"/>
    <lineage>
        <taxon>Bacteria</taxon>
        <taxon>Pseudomonadati</taxon>
        <taxon>Nitrospirota</taxon>
        <taxon>Nitrospiria</taxon>
        <taxon>Nitrospirales</taxon>
        <taxon>Nitrospiraceae</taxon>
        <taxon>Leptospirillum</taxon>
    </lineage>
</organism>
<feature type="region of interest" description="Disordered" evidence="1">
    <location>
        <begin position="88"/>
        <end position="107"/>
    </location>
</feature>
<sequence length="107" mass="12336">MRARQQNDLIFPEKSLFSSLELINGGAERRGRKYFKRFKKSECGTRTLERGFVAIGHGCVRPRKGCRGEVYVISTSEFLRGPWRRLRQSHGGVPNGRDLLRTEKGKR</sequence>
<dbReference type="Proteomes" id="UP000009374">
    <property type="component" value="Unassembled WGS sequence"/>
</dbReference>
<feature type="compositionally biased region" description="Basic and acidic residues" evidence="1">
    <location>
        <begin position="98"/>
        <end position="107"/>
    </location>
</feature>
<dbReference type="EMBL" id="GG693889">
    <property type="protein sequence ID" value="EES51477.1"/>
    <property type="molecule type" value="Genomic_DNA"/>
</dbReference>
<proteinExistence type="predicted"/>
<dbReference type="AlphaFoldDB" id="C6I103"/>
<name>C6I103_9BACT</name>
<protein>
    <submittedName>
        <fullName evidence="2">Uncharacterized protein</fullName>
    </submittedName>
</protein>